<evidence type="ECO:0000256" key="3">
    <source>
        <dbReference type="PROSITE-ProRule" id="PRU00023"/>
    </source>
</evidence>
<dbReference type="PROSITE" id="PS50297">
    <property type="entry name" value="ANK_REP_REGION"/>
    <property type="match status" value="2"/>
</dbReference>
<dbReference type="Gene3D" id="1.25.40.20">
    <property type="entry name" value="Ankyrin repeat-containing domain"/>
    <property type="match status" value="1"/>
</dbReference>
<feature type="repeat" description="ANK" evidence="3">
    <location>
        <begin position="104"/>
        <end position="136"/>
    </location>
</feature>
<dbReference type="Pfam" id="PF12796">
    <property type="entry name" value="Ank_2"/>
    <property type="match status" value="1"/>
</dbReference>
<accession>A0A8C4S8N6</accession>
<dbReference type="AlphaFoldDB" id="A0A8C4S8N6"/>
<feature type="repeat" description="ANK" evidence="3">
    <location>
        <begin position="5"/>
        <end position="37"/>
    </location>
</feature>
<dbReference type="PANTHER" id="PTHR24201:SF9">
    <property type="entry name" value="CYCLIN-DEPENDENT KINASE 4 INHIBITOR C"/>
    <property type="match status" value="1"/>
</dbReference>
<proteinExistence type="predicted"/>
<evidence type="ECO:0000256" key="1">
    <source>
        <dbReference type="ARBA" id="ARBA00022737"/>
    </source>
</evidence>
<dbReference type="Pfam" id="PF13637">
    <property type="entry name" value="Ank_4"/>
    <property type="match status" value="1"/>
</dbReference>
<evidence type="ECO:0000313" key="4">
    <source>
        <dbReference type="Ensembl" id="ENSECRP00000013292.1"/>
    </source>
</evidence>
<protein>
    <submittedName>
        <fullName evidence="4">Cyclin-dependent kinase inhibitor 2C (p18, inhibits CDK4)</fullName>
    </submittedName>
</protein>
<dbReference type="GO" id="GO:0019901">
    <property type="term" value="F:protein kinase binding"/>
    <property type="evidence" value="ECO:0007669"/>
    <property type="project" value="TreeGrafter"/>
</dbReference>
<name>A0A8C4S8N6_ERPCA</name>
<evidence type="ECO:0000256" key="2">
    <source>
        <dbReference type="ARBA" id="ARBA00023043"/>
    </source>
</evidence>
<reference evidence="4" key="1">
    <citation type="submission" date="2021-06" db="EMBL/GenBank/DDBJ databases">
        <authorList>
            <consortium name="Wellcome Sanger Institute Data Sharing"/>
        </authorList>
    </citation>
    <scope>NUCLEOTIDE SEQUENCE [LARGE SCALE GENOMIC DNA]</scope>
</reference>
<keyword evidence="5" id="KW-1185">Reference proteome</keyword>
<dbReference type="Ensembl" id="ENSECRT00000013523.1">
    <property type="protein sequence ID" value="ENSECRP00000013292.1"/>
    <property type="gene ID" value="ENSECRG00000008847.1"/>
</dbReference>
<dbReference type="GO" id="GO:2000045">
    <property type="term" value="P:regulation of G1/S transition of mitotic cell cycle"/>
    <property type="evidence" value="ECO:0007669"/>
    <property type="project" value="TreeGrafter"/>
</dbReference>
<sequence length="163" mass="17487">MTDSTDADELANASARGDLRVVQMLLQSGVNVNQRNTYGRTPLQVMKLGYPAIAVELLRANANPNEQDISLGVTIAHDAAREGFLETLMVLTENGADVNLQDHRGNLPLHLAAREGHLDIVRHLIDLTIDPLVRNKEGGKAVPFLPVCTAGNILSSSSCGSPQ</sequence>
<dbReference type="SMART" id="SM00248">
    <property type="entry name" value="ANK"/>
    <property type="match status" value="4"/>
</dbReference>
<reference evidence="4" key="3">
    <citation type="submission" date="2025-09" db="UniProtKB">
        <authorList>
            <consortium name="Ensembl"/>
        </authorList>
    </citation>
    <scope>IDENTIFICATION</scope>
</reference>
<evidence type="ECO:0000313" key="5">
    <source>
        <dbReference type="Proteomes" id="UP000694620"/>
    </source>
</evidence>
<dbReference type="Proteomes" id="UP000694620">
    <property type="component" value="Chromosome 10"/>
</dbReference>
<dbReference type="PROSITE" id="PS50088">
    <property type="entry name" value="ANK_REPEAT"/>
    <property type="match status" value="3"/>
</dbReference>
<dbReference type="GO" id="GO:0005737">
    <property type="term" value="C:cytoplasm"/>
    <property type="evidence" value="ECO:0007669"/>
    <property type="project" value="TreeGrafter"/>
</dbReference>
<keyword evidence="2 3" id="KW-0040">ANK repeat</keyword>
<dbReference type="InterPro" id="IPR050776">
    <property type="entry name" value="Ank_Repeat/CDKN_Inhibitor"/>
</dbReference>
<dbReference type="PANTHER" id="PTHR24201">
    <property type="entry name" value="ANK_REP_REGION DOMAIN-CONTAINING PROTEIN"/>
    <property type="match status" value="1"/>
</dbReference>
<feature type="repeat" description="ANK" evidence="3">
    <location>
        <begin position="71"/>
        <end position="103"/>
    </location>
</feature>
<dbReference type="InterPro" id="IPR036770">
    <property type="entry name" value="Ankyrin_rpt-contain_sf"/>
</dbReference>
<dbReference type="GO" id="GO:0004861">
    <property type="term" value="F:cyclin-dependent protein serine/threonine kinase inhibitor activity"/>
    <property type="evidence" value="ECO:0007669"/>
    <property type="project" value="TreeGrafter"/>
</dbReference>
<dbReference type="SUPFAM" id="SSF48403">
    <property type="entry name" value="Ankyrin repeat"/>
    <property type="match status" value="1"/>
</dbReference>
<keyword evidence="1" id="KW-0677">Repeat</keyword>
<organism evidence="4 5">
    <name type="scientific">Erpetoichthys calabaricus</name>
    <name type="common">Rope fish</name>
    <name type="synonym">Calamoichthys calabaricus</name>
    <dbReference type="NCBI Taxonomy" id="27687"/>
    <lineage>
        <taxon>Eukaryota</taxon>
        <taxon>Metazoa</taxon>
        <taxon>Chordata</taxon>
        <taxon>Craniata</taxon>
        <taxon>Vertebrata</taxon>
        <taxon>Euteleostomi</taxon>
        <taxon>Actinopterygii</taxon>
        <taxon>Polypteriformes</taxon>
        <taxon>Polypteridae</taxon>
        <taxon>Erpetoichthys</taxon>
    </lineage>
</organism>
<dbReference type="GO" id="GO:0005634">
    <property type="term" value="C:nucleus"/>
    <property type="evidence" value="ECO:0007669"/>
    <property type="project" value="TreeGrafter"/>
</dbReference>
<gene>
    <name evidence="4" type="primary">CDKN2C</name>
    <name evidence="4" type="synonym">cdkn2c</name>
</gene>
<dbReference type="GO" id="GO:0008285">
    <property type="term" value="P:negative regulation of cell population proliferation"/>
    <property type="evidence" value="ECO:0007669"/>
    <property type="project" value="TreeGrafter"/>
</dbReference>
<reference evidence="4" key="2">
    <citation type="submission" date="2025-08" db="UniProtKB">
        <authorList>
            <consortium name="Ensembl"/>
        </authorList>
    </citation>
    <scope>IDENTIFICATION</scope>
</reference>
<dbReference type="InterPro" id="IPR002110">
    <property type="entry name" value="Ankyrin_rpt"/>
</dbReference>
<dbReference type="GeneTree" id="ENSGT00940000160194"/>